<evidence type="ECO:0000259" key="5">
    <source>
        <dbReference type="Pfam" id="PF02576"/>
    </source>
</evidence>
<organism evidence="7">
    <name type="scientific">Gordonia sp. MP11Mi</name>
    <dbReference type="NCBI Taxonomy" id="3022769"/>
    <lineage>
        <taxon>Bacteria</taxon>
        <taxon>Bacillati</taxon>
        <taxon>Actinomycetota</taxon>
        <taxon>Actinomycetes</taxon>
        <taxon>Mycobacteriales</taxon>
        <taxon>Gordoniaceae</taxon>
        <taxon>Gordonia</taxon>
    </lineage>
</organism>
<dbReference type="InterPro" id="IPR035956">
    <property type="entry name" value="RimP_N_sf"/>
</dbReference>
<dbReference type="GO" id="GO:0006412">
    <property type="term" value="P:translation"/>
    <property type="evidence" value="ECO:0007669"/>
    <property type="project" value="TreeGrafter"/>
</dbReference>
<name>A0AA97CZM2_9ACTN</name>
<dbReference type="InterPro" id="IPR028989">
    <property type="entry name" value="RimP_N"/>
</dbReference>
<dbReference type="GO" id="GO:0000028">
    <property type="term" value="P:ribosomal small subunit assembly"/>
    <property type="evidence" value="ECO:0007669"/>
    <property type="project" value="TreeGrafter"/>
</dbReference>
<accession>A0AA97CZM2</accession>
<dbReference type="PANTHER" id="PTHR33867">
    <property type="entry name" value="RIBOSOME MATURATION FACTOR RIMP"/>
    <property type="match status" value="1"/>
</dbReference>
<dbReference type="EMBL" id="CP128986">
    <property type="protein sequence ID" value="WOC14462.1"/>
    <property type="molecule type" value="Genomic_DNA"/>
</dbReference>
<evidence type="ECO:0000256" key="3">
    <source>
        <dbReference type="HAMAP-Rule" id="MF_01077"/>
    </source>
</evidence>
<dbReference type="RefSeq" id="WP_420040203.1">
    <property type="nucleotide sequence ID" value="NZ_CP128986.1"/>
</dbReference>
<evidence type="ECO:0000256" key="2">
    <source>
        <dbReference type="ARBA" id="ARBA00022517"/>
    </source>
</evidence>
<dbReference type="SUPFAM" id="SSF75420">
    <property type="entry name" value="YhbC-like, N-terminal domain"/>
    <property type="match status" value="1"/>
</dbReference>
<dbReference type="Pfam" id="PF02576">
    <property type="entry name" value="RimP_N"/>
    <property type="match status" value="1"/>
</dbReference>
<comment type="function">
    <text evidence="3">Required for maturation of 30S ribosomal subunits.</text>
</comment>
<gene>
    <name evidence="3 7" type="primary">rimP</name>
    <name evidence="7" type="ORF">MP11Mi_35840</name>
</gene>
<proteinExistence type="inferred from homology"/>
<dbReference type="GO" id="GO:0005829">
    <property type="term" value="C:cytosol"/>
    <property type="evidence" value="ECO:0007669"/>
    <property type="project" value="TreeGrafter"/>
</dbReference>
<dbReference type="Pfam" id="PF17384">
    <property type="entry name" value="DUF150_C"/>
    <property type="match status" value="1"/>
</dbReference>
<feature type="domain" description="Ribosome maturation factor RimP C-terminal" evidence="6">
    <location>
        <begin position="88"/>
        <end position="156"/>
    </location>
</feature>
<dbReference type="NCBIfam" id="NF000930">
    <property type="entry name" value="PRK00092.2-2"/>
    <property type="match status" value="1"/>
</dbReference>
<comment type="subcellular location">
    <subcellularLocation>
        <location evidence="3">Cytoplasm</location>
    </subcellularLocation>
</comment>
<feature type="domain" description="Ribosome maturation factor RimP N-terminal" evidence="5">
    <location>
        <begin position="13"/>
        <end position="84"/>
    </location>
</feature>
<feature type="region of interest" description="Disordered" evidence="4">
    <location>
        <begin position="173"/>
        <end position="192"/>
    </location>
</feature>
<dbReference type="Gene3D" id="3.30.300.70">
    <property type="entry name" value="RimP-like superfamily, N-terminal"/>
    <property type="match status" value="1"/>
</dbReference>
<evidence type="ECO:0000256" key="4">
    <source>
        <dbReference type="SAM" id="MobiDB-lite"/>
    </source>
</evidence>
<evidence type="ECO:0000256" key="1">
    <source>
        <dbReference type="ARBA" id="ARBA00022490"/>
    </source>
</evidence>
<comment type="similarity">
    <text evidence="3">Belongs to the RimP family.</text>
</comment>
<reference evidence="7" key="1">
    <citation type="submission" date="2023-06" db="EMBL/GenBank/DDBJ databases">
        <title>Gordonia sp. nov. and Pseudochrobactrum sp. nov., two species isolated from the burying beetle Nicrophorus vespilloides.</title>
        <authorList>
            <person name="Poehlein A."/>
            <person name="Guzman J."/>
            <person name="Daniel R."/>
            <person name="Vilcinskas A."/>
        </authorList>
    </citation>
    <scope>NUCLEOTIDE SEQUENCE</scope>
    <source>
        <strain evidence="7">MP11Mi</strain>
    </source>
</reference>
<dbReference type="AlphaFoldDB" id="A0AA97CZM2"/>
<dbReference type="PANTHER" id="PTHR33867:SF1">
    <property type="entry name" value="RIBOSOME MATURATION FACTOR RIMP"/>
    <property type="match status" value="1"/>
</dbReference>
<dbReference type="InterPro" id="IPR003728">
    <property type="entry name" value="Ribosome_maturation_RimP"/>
</dbReference>
<evidence type="ECO:0000259" key="6">
    <source>
        <dbReference type="Pfam" id="PF17384"/>
    </source>
</evidence>
<protein>
    <recommendedName>
        <fullName evidence="3">Ribosome maturation factor RimP</fullName>
    </recommendedName>
</protein>
<dbReference type="HAMAP" id="MF_01077">
    <property type="entry name" value="RimP"/>
    <property type="match status" value="1"/>
</dbReference>
<dbReference type="InterPro" id="IPR028998">
    <property type="entry name" value="RimP_C"/>
</dbReference>
<evidence type="ECO:0000313" key="7">
    <source>
        <dbReference type="EMBL" id="WOC14462.1"/>
    </source>
</evidence>
<dbReference type="CDD" id="cd01734">
    <property type="entry name" value="YlxS_C"/>
    <property type="match status" value="1"/>
</dbReference>
<sequence length="192" mass="20693">MSGDKTEAIGLVVEPILTAAGYDLEDIAVLTPPGRRDIRVVVDRDGGADLDALAELSRELDTALDEADLMGAQPYDLEVTTPGIGRPLTLARHWRRNVGRSVKLDYTLDGKTVSLTARIGRIDGDTVAVVIADKGRIKTVDVLLDSVEKAVVEVDFRRPGEAELRACGLDDAEIARRRAPADTPTPETGHDE</sequence>
<keyword evidence="2 3" id="KW-0690">Ribosome biogenesis</keyword>
<keyword evidence="1 3" id="KW-0963">Cytoplasm</keyword>